<dbReference type="RefSeq" id="XP_068353841.1">
    <property type="nucleotide sequence ID" value="XM_068508539.1"/>
</dbReference>
<dbReference type="EMBL" id="MLAK01000942">
    <property type="protein sequence ID" value="OHT00705.1"/>
    <property type="molecule type" value="Genomic_DNA"/>
</dbReference>
<name>A0A1J4JNK6_9EUKA</name>
<dbReference type="VEuPathDB" id="TrichDB:TRFO_32519"/>
<feature type="transmembrane region" description="Helical" evidence="1">
    <location>
        <begin position="6"/>
        <end position="23"/>
    </location>
</feature>
<comment type="caution">
    <text evidence="2">The sequence shown here is derived from an EMBL/GenBank/DDBJ whole genome shotgun (WGS) entry which is preliminary data.</text>
</comment>
<protein>
    <submittedName>
        <fullName evidence="2">Uncharacterized protein</fullName>
    </submittedName>
</protein>
<keyword evidence="1" id="KW-0812">Transmembrane</keyword>
<dbReference type="Proteomes" id="UP000179807">
    <property type="component" value="Unassembled WGS sequence"/>
</dbReference>
<sequence length="87" mass="9784">MIGTLSSSIVILLILVIIIIIIVKRRLGNKGYQTANAELSTENIDTFTNYETTGSQMNEIYRTQDNPLAIETDSLKDDPYMNDSEEI</sequence>
<evidence type="ECO:0000256" key="1">
    <source>
        <dbReference type="SAM" id="Phobius"/>
    </source>
</evidence>
<accession>A0A1J4JNK6</accession>
<keyword evidence="3" id="KW-1185">Reference proteome</keyword>
<dbReference type="AlphaFoldDB" id="A0A1J4JNK6"/>
<organism evidence="2 3">
    <name type="scientific">Tritrichomonas foetus</name>
    <dbReference type="NCBI Taxonomy" id="1144522"/>
    <lineage>
        <taxon>Eukaryota</taxon>
        <taxon>Metamonada</taxon>
        <taxon>Parabasalia</taxon>
        <taxon>Tritrichomonadida</taxon>
        <taxon>Tritrichomonadidae</taxon>
        <taxon>Tritrichomonas</taxon>
    </lineage>
</organism>
<keyword evidence="1" id="KW-1133">Transmembrane helix</keyword>
<evidence type="ECO:0000313" key="2">
    <source>
        <dbReference type="EMBL" id="OHT00705.1"/>
    </source>
</evidence>
<proteinExistence type="predicted"/>
<keyword evidence="1" id="KW-0472">Membrane</keyword>
<reference evidence="2" key="1">
    <citation type="submission" date="2016-10" db="EMBL/GenBank/DDBJ databases">
        <authorList>
            <person name="Benchimol M."/>
            <person name="Almeida L.G."/>
            <person name="Vasconcelos A.T."/>
            <person name="Perreira-Neves A."/>
            <person name="Rosa I.A."/>
            <person name="Tasca T."/>
            <person name="Bogo M.R."/>
            <person name="de Souza W."/>
        </authorList>
    </citation>
    <scope>NUCLEOTIDE SEQUENCE [LARGE SCALE GENOMIC DNA]</scope>
    <source>
        <strain evidence="2">K</strain>
    </source>
</reference>
<evidence type="ECO:0000313" key="3">
    <source>
        <dbReference type="Proteomes" id="UP000179807"/>
    </source>
</evidence>
<gene>
    <name evidence="2" type="ORF">TRFO_32519</name>
</gene>
<dbReference type="GeneID" id="94843243"/>